<comment type="function">
    <text evidence="7">One of the extrinsic, lumenal subunits of photosystem II (PSII). PSII is a light-driven water plastoquinone oxidoreductase, using light energy to abstract electrons from H(2)O, generating a proton gradient subsequently used for ATP formation. The extrinsic proteins stabilize the structure of photosystem II oxygen-evolving complex (OEC), the ion environment of oxygen evolution and protect the OEC against heat-induced inactivation.</text>
</comment>
<evidence type="ECO:0000256" key="3">
    <source>
        <dbReference type="ARBA" id="ARBA00022982"/>
    </source>
</evidence>
<reference evidence="8" key="1">
    <citation type="submission" date="2020-02" db="EMBL/GenBank/DDBJ databases">
        <authorList>
            <person name="Meier V. D."/>
        </authorList>
    </citation>
    <scope>NUCLEOTIDE SEQUENCE</scope>
    <source>
        <strain evidence="8">AVDCRST_MAG81</strain>
    </source>
</reference>
<dbReference type="InterPro" id="IPR010527">
    <property type="entry name" value="PSII_PsbU"/>
</dbReference>
<name>A0A6J4VEF3_9CYAN</name>
<dbReference type="SUPFAM" id="SSF81585">
    <property type="entry name" value="PsbU/PolX domain-like"/>
    <property type="match status" value="1"/>
</dbReference>
<evidence type="ECO:0000313" key="8">
    <source>
        <dbReference type="EMBL" id="CAA9576403.1"/>
    </source>
</evidence>
<dbReference type="NCBIfam" id="NF002708">
    <property type="entry name" value="PRK02515.1"/>
    <property type="match status" value="1"/>
</dbReference>
<evidence type="ECO:0000256" key="5">
    <source>
        <dbReference type="ARBA" id="ARBA00023136"/>
    </source>
</evidence>
<dbReference type="Gene3D" id="1.10.150.320">
    <property type="entry name" value="Photosystem II 12 kDa extrinsic protein"/>
    <property type="match status" value="1"/>
</dbReference>
<keyword evidence="7" id="KW-0602">Photosynthesis</keyword>
<evidence type="ECO:0000256" key="1">
    <source>
        <dbReference type="ARBA" id="ARBA00004170"/>
    </source>
</evidence>
<proteinExistence type="inferred from homology"/>
<keyword evidence="3 7" id="KW-0249">Electron transport</keyword>
<dbReference type="GO" id="GO:0019898">
    <property type="term" value="C:extrinsic component of membrane"/>
    <property type="evidence" value="ECO:0007669"/>
    <property type="project" value="InterPro"/>
</dbReference>
<dbReference type="HAMAP" id="MF_00589">
    <property type="entry name" value="PSII_PsbU"/>
    <property type="match status" value="1"/>
</dbReference>
<comment type="similarity">
    <text evidence="2 7">Belongs to the PsbU family.</text>
</comment>
<accession>A0A6J4VEF3</accession>
<dbReference type="Pfam" id="PF06514">
    <property type="entry name" value="PsbU"/>
    <property type="match status" value="1"/>
</dbReference>
<keyword evidence="7" id="KW-0813">Transport</keyword>
<dbReference type="GO" id="GO:0015979">
    <property type="term" value="P:photosynthesis"/>
    <property type="evidence" value="ECO:0007669"/>
    <property type="project" value="UniProtKB-UniRule"/>
</dbReference>
<dbReference type="PROSITE" id="PS51257">
    <property type="entry name" value="PROKAR_LIPOPROTEIN"/>
    <property type="match status" value="1"/>
</dbReference>
<keyword evidence="4 7" id="KW-0793">Thylakoid</keyword>
<protein>
    <recommendedName>
        <fullName evidence="7">Photosystem II extrinsic protein U</fullName>
        <shortName evidence="7">PSII-U</shortName>
        <shortName evidence="7">PsbU</shortName>
    </recommendedName>
    <alternativeName>
        <fullName evidence="7">Photosystem II 12 kDa extrinsic protein</fullName>
        <shortName evidence="7">PS II complex 12 kDa extrinsic protein</shortName>
    </alternativeName>
</protein>
<dbReference type="GO" id="GO:0042549">
    <property type="term" value="P:photosystem II stabilization"/>
    <property type="evidence" value="ECO:0007669"/>
    <property type="project" value="InterPro"/>
</dbReference>
<comment type="subunit">
    <text evidence="7">PSII is composed of 1 copy each of membrane proteins PsbA, PsbB, PsbC, PsbD, PsbE, PsbF, PsbH, PsbI, PsbJ, PsbK, PsbL, PsbM, PsbT, PsbX, PsbY, PsbZ, Psb30/Ycf12, peripheral proteins PsbO, CyanoQ (PsbQ), PsbU, PsbV and a large number of cofactors. It forms dimeric complexes.</text>
</comment>
<evidence type="ECO:0000256" key="4">
    <source>
        <dbReference type="ARBA" id="ARBA00023078"/>
    </source>
</evidence>
<keyword evidence="6 7" id="KW-0604">Photosystem II</keyword>
<dbReference type="EMBL" id="CADCWO010000126">
    <property type="protein sequence ID" value="CAA9576403.1"/>
    <property type="molecule type" value="Genomic_DNA"/>
</dbReference>
<dbReference type="AlphaFoldDB" id="A0A6J4VEF3"/>
<sequence>MKRLGRWLSIVSIFISCLGFLGWTQNALAANLSWQPAPILAARSVAVDQTLRNRVEEKIGEAGDKIDLNNTNVRAFSRYRGLYPTLARIIVKNAPYNDVEDVLNIAGLSNHQKELLQANMDHFIATDPEVALLEGGDRINNGIYK</sequence>
<keyword evidence="5 7" id="KW-0472">Membrane</keyword>
<gene>
    <name evidence="7" type="primary">psbU</name>
    <name evidence="8" type="ORF">AVDCRST_MAG81-2416</name>
</gene>
<evidence type="ECO:0000256" key="7">
    <source>
        <dbReference type="HAMAP-Rule" id="MF_00589"/>
    </source>
</evidence>
<evidence type="ECO:0000256" key="2">
    <source>
        <dbReference type="ARBA" id="ARBA00010827"/>
    </source>
</evidence>
<dbReference type="GO" id="GO:0009654">
    <property type="term" value="C:photosystem II oxygen evolving complex"/>
    <property type="evidence" value="ECO:0007669"/>
    <property type="project" value="InterPro"/>
</dbReference>
<evidence type="ECO:0000256" key="6">
    <source>
        <dbReference type="ARBA" id="ARBA00023276"/>
    </source>
</evidence>
<organism evidence="8">
    <name type="scientific">uncultured Synechococcales cyanobacterium</name>
    <dbReference type="NCBI Taxonomy" id="1936017"/>
    <lineage>
        <taxon>Bacteria</taxon>
        <taxon>Bacillati</taxon>
        <taxon>Cyanobacteriota</taxon>
        <taxon>Cyanophyceae</taxon>
        <taxon>Synechococcales</taxon>
        <taxon>environmental samples</taxon>
    </lineage>
</organism>
<dbReference type="GO" id="GO:0031676">
    <property type="term" value="C:plasma membrane-derived thylakoid membrane"/>
    <property type="evidence" value="ECO:0007669"/>
    <property type="project" value="UniProtKB-SubCell"/>
</dbReference>
<comment type="subcellular location">
    <subcellularLocation>
        <location evidence="7">Cellular thylakoid membrane</location>
        <topology evidence="7">Peripheral membrane protein</topology>
        <orientation evidence="7">Lumenal side</orientation>
    </subcellularLocation>
    <subcellularLocation>
        <location evidence="1">Membrane</location>
        <topology evidence="1">Peripheral membrane protein</topology>
    </subcellularLocation>
</comment>